<proteinExistence type="inferred from homology"/>
<dbReference type="KEGG" id="tbl:TBLA_0B09160"/>
<dbReference type="InterPro" id="IPR031430">
    <property type="entry name" value="Osw5"/>
</dbReference>
<keyword evidence="3 5" id="KW-1133">Transmembrane helix</keyword>
<keyword evidence="5" id="KW-0749">Sporulation</keyword>
<gene>
    <name evidence="7" type="primary">TBLA0B09160</name>
    <name evidence="7" type="ORF">TBLA_0B09160</name>
</gene>
<dbReference type="InParanoid" id="I2H029"/>
<dbReference type="EMBL" id="HE806317">
    <property type="protein sequence ID" value="CCH59731.1"/>
    <property type="molecule type" value="Genomic_DNA"/>
</dbReference>
<feature type="region of interest" description="Disordered" evidence="6">
    <location>
        <begin position="77"/>
        <end position="98"/>
    </location>
</feature>
<evidence type="ECO:0000313" key="8">
    <source>
        <dbReference type="Proteomes" id="UP000002866"/>
    </source>
</evidence>
<keyword evidence="2 5" id="KW-0812">Transmembrane</keyword>
<keyword evidence="4 5" id="KW-0472">Membrane</keyword>
<accession>I2H029</accession>
<evidence type="ECO:0000256" key="6">
    <source>
        <dbReference type="SAM" id="MobiDB-lite"/>
    </source>
</evidence>
<dbReference type="AlphaFoldDB" id="I2H029"/>
<evidence type="ECO:0000313" key="7">
    <source>
        <dbReference type="EMBL" id="CCH59731.1"/>
    </source>
</evidence>
<reference evidence="7 8" key="1">
    <citation type="journal article" date="2011" name="Proc. Natl. Acad. Sci. U.S.A.">
        <title>Evolutionary erosion of yeast sex chromosomes by mating-type switching accidents.</title>
        <authorList>
            <person name="Gordon J.L."/>
            <person name="Armisen D."/>
            <person name="Proux-Wera E."/>
            <person name="Oheigeartaigh S.S."/>
            <person name="Byrne K.P."/>
            <person name="Wolfe K.H."/>
        </authorList>
    </citation>
    <scope>NUCLEOTIDE SEQUENCE [LARGE SCALE GENOMIC DNA]</scope>
    <source>
        <strain evidence="8">ATCC 34711 / CBS 6284 / DSM 70876 / NBRC 10599 / NRRL Y-10934 / UCD 77-7</strain>
    </source>
</reference>
<dbReference type="GO" id="GO:0030435">
    <property type="term" value="P:sporulation resulting in formation of a cellular spore"/>
    <property type="evidence" value="ECO:0007669"/>
    <property type="project" value="UniProtKB-UniRule"/>
</dbReference>
<evidence type="ECO:0000256" key="5">
    <source>
        <dbReference type="RuleBase" id="RU363006"/>
    </source>
</evidence>
<evidence type="ECO:0000256" key="3">
    <source>
        <dbReference type="ARBA" id="ARBA00022989"/>
    </source>
</evidence>
<dbReference type="GeneID" id="14494704"/>
<name>I2H029_HENB6</name>
<comment type="function">
    <text evidence="5">Involved in spore wall assembly.</text>
</comment>
<organism evidence="7 8">
    <name type="scientific">Henningerozyma blattae (strain ATCC 34711 / CBS 6284 / DSM 70876 / NBRC 10599 / NRRL Y-10934 / UCD 77-7)</name>
    <name type="common">Yeast</name>
    <name type="synonym">Tetrapisispora blattae</name>
    <dbReference type="NCBI Taxonomy" id="1071380"/>
    <lineage>
        <taxon>Eukaryota</taxon>
        <taxon>Fungi</taxon>
        <taxon>Dikarya</taxon>
        <taxon>Ascomycota</taxon>
        <taxon>Saccharomycotina</taxon>
        <taxon>Saccharomycetes</taxon>
        <taxon>Saccharomycetales</taxon>
        <taxon>Saccharomycetaceae</taxon>
        <taxon>Henningerozyma</taxon>
    </lineage>
</organism>
<comment type="subcellular location">
    <subcellularLocation>
        <location evidence="1">Membrane</location>
        <topology evidence="1">Multi-pass membrane protein</topology>
    </subcellularLocation>
</comment>
<evidence type="ECO:0000256" key="4">
    <source>
        <dbReference type="ARBA" id="ARBA00023136"/>
    </source>
</evidence>
<comment type="similarity">
    <text evidence="5">Belongs to the OSW5 family.</text>
</comment>
<dbReference type="STRING" id="1071380.I2H029"/>
<dbReference type="Pfam" id="PF17062">
    <property type="entry name" value="Osw5"/>
    <property type="match status" value="1"/>
</dbReference>
<dbReference type="FunCoup" id="I2H029">
    <property type="interactions" value="15"/>
</dbReference>
<feature type="transmembrane region" description="Helical" evidence="5">
    <location>
        <begin position="35"/>
        <end position="60"/>
    </location>
</feature>
<evidence type="ECO:0000256" key="2">
    <source>
        <dbReference type="ARBA" id="ARBA00022692"/>
    </source>
</evidence>
<dbReference type="HOGENOM" id="CLU_2122727_0_0_1"/>
<protein>
    <recommendedName>
        <fullName evidence="5">Outer spore wall protein 5</fullName>
    </recommendedName>
</protein>
<feature type="transmembrane region" description="Helical" evidence="5">
    <location>
        <begin position="7"/>
        <end position="29"/>
    </location>
</feature>
<dbReference type="OrthoDB" id="4070176at2759"/>
<evidence type="ECO:0000256" key="1">
    <source>
        <dbReference type="ARBA" id="ARBA00004141"/>
    </source>
</evidence>
<keyword evidence="8" id="KW-1185">Reference proteome</keyword>
<dbReference type="GO" id="GO:0016020">
    <property type="term" value="C:membrane"/>
    <property type="evidence" value="ECO:0007669"/>
    <property type="project" value="UniProtKB-SubCell"/>
</dbReference>
<dbReference type="Proteomes" id="UP000002866">
    <property type="component" value="Chromosome 2"/>
</dbReference>
<dbReference type="RefSeq" id="XP_004179250.1">
    <property type="nucleotide sequence ID" value="XM_004179202.1"/>
</dbReference>
<dbReference type="OMA" id="YMRKTIN"/>
<sequence>MFTISTIYFLIYLSIFIFIGLTSSIFIVPLLITSFVFATLVVIFGFISNSTLNLALWLFFKTNMYMRKTINKRRIFKNQKQNSDPDADPNATPIEQDENVLELNPIISTTQENN</sequence>